<evidence type="ECO:0000313" key="3">
    <source>
        <dbReference type="EMBL" id="KAH0570064.1"/>
    </source>
</evidence>
<reference evidence="2 3" key="1">
    <citation type="journal article" date="2014" name="PLoS Genet.">
        <title>The Genome of Spironucleus salmonicida Highlights a Fish Pathogen Adapted to Fluctuating Environments.</title>
        <authorList>
            <person name="Xu F."/>
            <person name="Jerlstrom-Hultqvist J."/>
            <person name="Einarsson E."/>
            <person name="Astvaldsson A."/>
            <person name="Svard S.G."/>
            <person name="Andersson J.O."/>
        </authorList>
    </citation>
    <scope>NUCLEOTIDE SEQUENCE</scope>
    <source>
        <strain evidence="3">ATCC 50377</strain>
    </source>
</reference>
<evidence type="ECO:0000313" key="2">
    <source>
        <dbReference type="EMBL" id="EST42593.1"/>
    </source>
</evidence>
<evidence type="ECO:0000256" key="1">
    <source>
        <dbReference type="SAM" id="MobiDB-lite"/>
    </source>
</evidence>
<reference evidence="3" key="2">
    <citation type="submission" date="2020-12" db="EMBL/GenBank/DDBJ databases">
        <title>New Spironucleus salmonicida genome in near-complete chromosomes.</title>
        <authorList>
            <person name="Xu F."/>
            <person name="Kurt Z."/>
            <person name="Jimenez-Gonzalez A."/>
            <person name="Astvaldsson A."/>
            <person name="Andersson J.O."/>
            <person name="Svard S.G."/>
        </authorList>
    </citation>
    <scope>NUCLEOTIDE SEQUENCE</scope>
    <source>
        <strain evidence="3">ATCC 50377</strain>
    </source>
</reference>
<proteinExistence type="predicted"/>
<protein>
    <submittedName>
        <fullName evidence="2">Uncharacterized protein</fullName>
    </submittedName>
</protein>
<gene>
    <name evidence="2" type="ORF">SS50377_17912</name>
    <name evidence="3" type="ORF">SS50377_28039</name>
</gene>
<dbReference type="AlphaFoldDB" id="V6LE88"/>
<dbReference type="EMBL" id="AUWU02000008">
    <property type="protein sequence ID" value="KAH0570064.1"/>
    <property type="molecule type" value="Genomic_DNA"/>
</dbReference>
<dbReference type="VEuPathDB" id="GiardiaDB:SS50377_28039"/>
<dbReference type="EMBL" id="KI546159">
    <property type="protein sequence ID" value="EST42593.1"/>
    <property type="molecule type" value="Genomic_DNA"/>
</dbReference>
<dbReference type="Proteomes" id="UP000018208">
    <property type="component" value="Unassembled WGS sequence"/>
</dbReference>
<feature type="region of interest" description="Disordered" evidence="1">
    <location>
        <begin position="1"/>
        <end position="28"/>
    </location>
</feature>
<accession>V6LE88</accession>
<sequence length="125" mass="14454">MENPLVPSNPTPSIPTLSKSQKRSFKLQKRQNKITFDPKDMHNFANQAQARHKERQLKYNTKKLVLKQEEEKQIRNEKNSLSGVKIQSGIAILKKVKKVNSMTIEDIKKRLLELQNEGESEVDAE</sequence>
<keyword evidence="4" id="KW-1185">Reference proteome</keyword>
<organism evidence="2">
    <name type="scientific">Spironucleus salmonicida</name>
    <dbReference type="NCBI Taxonomy" id="348837"/>
    <lineage>
        <taxon>Eukaryota</taxon>
        <taxon>Metamonada</taxon>
        <taxon>Diplomonadida</taxon>
        <taxon>Hexamitidae</taxon>
        <taxon>Hexamitinae</taxon>
        <taxon>Spironucleus</taxon>
    </lineage>
</organism>
<name>V6LE88_9EUKA</name>
<evidence type="ECO:0000313" key="4">
    <source>
        <dbReference type="Proteomes" id="UP000018208"/>
    </source>
</evidence>